<organism evidence="1 2">
    <name type="scientific">Alistipes intestinihominis</name>
    <dbReference type="NCBI Taxonomy" id="3133172"/>
    <lineage>
        <taxon>Bacteria</taxon>
        <taxon>Pseudomonadati</taxon>
        <taxon>Bacteroidota</taxon>
        <taxon>Bacteroidia</taxon>
        <taxon>Bacteroidales</taxon>
        <taxon>Rikenellaceae</taxon>
        <taxon>Alistipes</taxon>
    </lineage>
</organism>
<dbReference type="RefSeq" id="WP_227901031.1">
    <property type="nucleotide sequence ID" value="NZ_JBBMFL010000011.1"/>
</dbReference>
<protein>
    <submittedName>
        <fullName evidence="1">Fimbrillin family protein</fullName>
    </submittedName>
</protein>
<dbReference type="Proteomes" id="UP001460202">
    <property type="component" value="Unassembled WGS sequence"/>
</dbReference>
<dbReference type="InterPro" id="IPR042278">
    <property type="entry name" value="Mfa-like_1_N"/>
</dbReference>
<dbReference type="InterPro" id="IPR025049">
    <property type="entry name" value="Mfa-like_1"/>
</dbReference>
<accession>A0ABV1GXY0</accession>
<gene>
    <name evidence="1" type="ORF">WMO46_09935</name>
</gene>
<comment type="caution">
    <text evidence="1">The sequence shown here is derived from an EMBL/GenBank/DDBJ whole genome shotgun (WGS) entry which is preliminary data.</text>
</comment>
<name>A0ABV1GXY0_9BACT</name>
<keyword evidence="2" id="KW-1185">Reference proteome</keyword>
<evidence type="ECO:0000313" key="2">
    <source>
        <dbReference type="Proteomes" id="UP001460202"/>
    </source>
</evidence>
<proteinExistence type="predicted"/>
<dbReference type="EMBL" id="JBBMFL010000011">
    <property type="protein sequence ID" value="MEQ2545266.1"/>
    <property type="molecule type" value="Genomic_DNA"/>
</dbReference>
<sequence>MIRLGAKSPTRAVNSLEDLSAAGNNVGIYGIQISDASSGIPSDGSQWGGVLRMDNVRTTSIDALTGNISWAGNYYYPAEEESSVEFCAYHPYAPVGTSSEGRFFVEAPASGHAPVLHFSLSGREDVMFATPVTGSRNSRPQGLEFRHVLTQLRFQVIDSYASLNEVSLRGISLLGVNSDSSMNIETGALGAWSSPGELAVPGITEVLITGSPTQPQSVGQEVMLEPGQPEFHVRVETSKATYDDVLIRPTSSIGGVKEESFAAGRSYLITLSFQQQTGIVLSATVVPWVMAGYGSAIVQ</sequence>
<dbReference type="Pfam" id="PF13149">
    <property type="entry name" value="Mfa_like_1"/>
    <property type="match status" value="1"/>
</dbReference>
<dbReference type="CDD" id="cd13120">
    <property type="entry name" value="BF2867_like_N"/>
    <property type="match status" value="1"/>
</dbReference>
<reference evidence="1 2" key="1">
    <citation type="submission" date="2024-03" db="EMBL/GenBank/DDBJ databases">
        <title>Human intestinal bacterial collection.</title>
        <authorList>
            <person name="Pauvert C."/>
            <person name="Hitch T.C.A."/>
            <person name="Clavel T."/>
        </authorList>
    </citation>
    <scope>NUCLEOTIDE SEQUENCE [LARGE SCALE GENOMIC DNA]</scope>
    <source>
        <strain evidence="1 2">CLA-KB-H122</strain>
    </source>
</reference>
<evidence type="ECO:0000313" key="1">
    <source>
        <dbReference type="EMBL" id="MEQ2545266.1"/>
    </source>
</evidence>
<dbReference type="Gene3D" id="2.60.40.2620">
    <property type="entry name" value="Fimbrillin-like"/>
    <property type="match status" value="1"/>
</dbReference>